<dbReference type="AlphaFoldDB" id="A0A8J3V8A5"/>
<dbReference type="Pfam" id="PF03713">
    <property type="entry name" value="DUF305"/>
    <property type="match status" value="1"/>
</dbReference>
<gene>
    <name evidence="2" type="ORF">Pka01_45760</name>
</gene>
<name>A0A8J3V8A5_9ACTN</name>
<dbReference type="Proteomes" id="UP000630097">
    <property type="component" value="Unassembled WGS sequence"/>
</dbReference>
<sequence>MAAGVPVAVGLADDADRVGDGDSAVVHAAAGMRTAARTAAAIGRFTVAPTYVNWFSMEPMLGSRVACGALITLALISGVGLAGCSPADQETPLVAGSQVPVVVPGGPGEPGRTAEPGERIGESEARAAAADVRFAEMMIPHHRQALEMAALAPDRTTEPLVRAIARRIESGQGPEIAVMTSWLESLGRAAPDGHDHDGGGYGMATLQEMNRLRTVRGAAFDDMFLRLMIRHHEGAITMAGEELGKGQDRAMRKMAQDVMSGQQIEIARMRKIQAD</sequence>
<dbReference type="EMBL" id="BONV01000021">
    <property type="protein sequence ID" value="GIG81449.1"/>
    <property type="molecule type" value="Genomic_DNA"/>
</dbReference>
<protein>
    <submittedName>
        <fullName evidence="2">Lipoprotein</fullName>
    </submittedName>
</protein>
<dbReference type="InterPro" id="IPR012347">
    <property type="entry name" value="Ferritin-like"/>
</dbReference>
<feature type="domain" description="DUF305" evidence="1">
    <location>
        <begin position="131"/>
        <end position="272"/>
    </location>
</feature>
<evidence type="ECO:0000259" key="1">
    <source>
        <dbReference type="Pfam" id="PF03713"/>
    </source>
</evidence>
<evidence type="ECO:0000313" key="3">
    <source>
        <dbReference type="Proteomes" id="UP000630097"/>
    </source>
</evidence>
<keyword evidence="3" id="KW-1185">Reference proteome</keyword>
<dbReference type="InterPro" id="IPR005183">
    <property type="entry name" value="DUF305_CopM-like"/>
</dbReference>
<dbReference type="Gene3D" id="1.20.1260.10">
    <property type="match status" value="1"/>
</dbReference>
<keyword evidence="2" id="KW-0449">Lipoprotein</keyword>
<evidence type="ECO:0000313" key="2">
    <source>
        <dbReference type="EMBL" id="GIG81449.1"/>
    </source>
</evidence>
<dbReference type="PANTHER" id="PTHR36933">
    <property type="entry name" value="SLL0788 PROTEIN"/>
    <property type="match status" value="1"/>
</dbReference>
<dbReference type="PANTHER" id="PTHR36933:SF1">
    <property type="entry name" value="SLL0788 PROTEIN"/>
    <property type="match status" value="1"/>
</dbReference>
<organism evidence="2 3">
    <name type="scientific">Planotetraspora kaengkrachanensis</name>
    <dbReference type="NCBI Taxonomy" id="575193"/>
    <lineage>
        <taxon>Bacteria</taxon>
        <taxon>Bacillati</taxon>
        <taxon>Actinomycetota</taxon>
        <taxon>Actinomycetes</taxon>
        <taxon>Streptosporangiales</taxon>
        <taxon>Streptosporangiaceae</taxon>
        <taxon>Planotetraspora</taxon>
    </lineage>
</organism>
<comment type="caution">
    <text evidence="2">The sequence shown here is derived from an EMBL/GenBank/DDBJ whole genome shotgun (WGS) entry which is preliminary data.</text>
</comment>
<proteinExistence type="predicted"/>
<accession>A0A8J3V8A5</accession>
<reference evidence="2 3" key="1">
    <citation type="submission" date="2021-01" db="EMBL/GenBank/DDBJ databases">
        <title>Whole genome shotgun sequence of Planotetraspora kaengkrachanensis NBRC 104272.</title>
        <authorList>
            <person name="Komaki H."/>
            <person name="Tamura T."/>
        </authorList>
    </citation>
    <scope>NUCLEOTIDE SEQUENCE [LARGE SCALE GENOMIC DNA]</scope>
    <source>
        <strain evidence="2 3">NBRC 104272</strain>
    </source>
</reference>